<dbReference type="FunFam" id="1.25.40.20:FF:000006">
    <property type="entry name" value="Arf-GAP with SH3 domain, ANK repeat and PH domain-containing protein 2"/>
    <property type="match status" value="1"/>
</dbReference>
<keyword evidence="16" id="KW-0863">Zinc-finger</keyword>
<dbReference type="Gene3D" id="1.25.40.20">
    <property type="entry name" value="Ankyrin repeat-containing domain"/>
    <property type="match status" value="1"/>
</dbReference>
<dbReference type="InterPro" id="IPR038508">
    <property type="entry name" value="ArfGAP_dom_sf"/>
</dbReference>
<dbReference type="InterPro" id="IPR001164">
    <property type="entry name" value="ArfGAP_dom"/>
</dbReference>
<keyword evidence="7" id="KW-0597">Phosphoprotein</keyword>
<evidence type="ECO:0000256" key="1">
    <source>
        <dbReference type="ARBA" id="ARBA00004370"/>
    </source>
</evidence>
<dbReference type="InterPro" id="IPR037844">
    <property type="entry name" value="PH_ASAP"/>
</dbReference>
<dbReference type="Pfam" id="PF00169">
    <property type="entry name" value="PH"/>
    <property type="match status" value="1"/>
</dbReference>
<evidence type="ECO:0000256" key="9">
    <source>
        <dbReference type="ARBA" id="ARBA00022737"/>
    </source>
</evidence>
<evidence type="ECO:0000256" key="11">
    <source>
        <dbReference type="ARBA" id="ARBA00023034"/>
    </source>
</evidence>
<reference evidence="21" key="1">
    <citation type="submission" date="2025-08" db="UniProtKB">
        <authorList>
            <consortium name="Ensembl"/>
        </authorList>
    </citation>
    <scope>IDENTIFICATION</scope>
</reference>
<protein>
    <recommendedName>
        <fullName evidence="23">ArfGAP with SH3 domain, ankyrin repeat and PH domain 1</fullName>
    </recommendedName>
</protein>
<dbReference type="SMART" id="SM00105">
    <property type="entry name" value="ArfGap"/>
    <property type="match status" value="1"/>
</dbReference>
<dbReference type="SMART" id="SM00326">
    <property type="entry name" value="SH3"/>
    <property type="match status" value="1"/>
</dbReference>
<dbReference type="Pfam" id="PF12796">
    <property type="entry name" value="Ank_2"/>
    <property type="match status" value="1"/>
</dbReference>
<reference evidence="21" key="2">
    <citation type="submission" date="2025-09" db="UniProtKB">
        <authorList>
            <consortium name="Ensembl"/>
        </authorList>
    </citation>
    <scope>IDENTIFICATION</scope>
</reference>
<dbReference type="GO" id="GO:0016020">
    <property type="term" value="C:membrane"/>
    <property type="evidence" value="ECO:0007669"/>
    <property type="project" value="UniProtKB-SubCell"/>
</dbReference>
<keyword evidence="8" id="KW-0479">Metal-binding</keyword>
<dbReference type="FunFam" id="2.30.29.30:FF:000012">
    <property type="entry name" value="Arf-GAP with SH3 domain, ANK repeat and PH domain-containing protein 2"/>
    <property type="match status" value="1"/>
</dbReference>
<dbReference type="InterPro" id="IPR027267">
    <property type="entry name" value="AH/BAR_dom_sf"/>
</dbReference>
<evidence type="ECO:0000256" key="14">
    <source>
        <dbReference type="PROSITE-ProRule" id="PRU00023"/>
    </source>
</evidence>
<evidence type="ECO:0000256" key="16">
    <source>
        <dbReference type="PROSITE-ProRule" id="PRU00288"/>
    </source>
</evidence>
<dbReference type="InterPro" id="IPR036028">
    <property type="entry name" value="SH3-like_dom_sf"/>
</dbReference>
<evidence type="ECO:0000259" key="18">
    <source>
        <dbReference type="PROSITE" id="PS50002"/>
    </source>
</evidence>
<comment type="subcellular location">
    <subcellularLocation>
        <location evidence="2">Cytoplasm</location>
    </subcellularLocation>
    <subcellularLocation>
        <location evidence="3">Golgi apparatus</location>
    </subcellularLocation>
    <subcellularLocation>
        <location evidence="1">Membrane</location>
    </subcellularLocation>
</comment>
<dbReference type="Gene3D" id="1.25.40.950">
    <property type="match status" value="1"/>
</dbReference>
<feature type="region of interest" description="Disordered" evidence="17">
    <location>
        <begin position="774"/>
        <end position="928"/>
    </location>
</feature>
<dbReference type="SUPFAM" id="SSF57863">
    <property type="entry name" value="ArfGap/RecO-like zinc finger"/>
    <property type="match status" value="1"/>
</dbReference>
<dbReference type="Pfam" id="PF14604">
    <property type="entry name" value="SH3_9"/>
    <property type="match status" value="1"/>
</dbReference>
<dbReference type="InterPro" id="IPR001452">
    <property type="entry name" value="SH3_domain"/>
</dbReference>
<dbReference type="SUPFAM" id="SSF48403">
    <property type="entry name" value="Ankyrin repeat"/>
    <property type="match status" value="1"/>
</dbReference>
<evidence type="ECO:0000256" key="4">
    <source>
        <dbReference type="ARBA" id="ARBA00022443"/>
    </source>
</evidence>
<dbReference type="InterPro" id="IPR043593">
    <property type="entry name" value="ASAP"/>
</dbReference>
<evidence type="ECO:0000313" key="21">
    <source>
        <dbReference type="Ensembl" id="ENSCANP00000007903.1"/>
    </source>
</evidence>
<dbReference type="Ensembl" id="ENSCANT00000029336.1">
    <property type="protein sequence ID" value="ENSCANP00000007903.1"/>
    <property type="gene ID" value="ENSCANG00000023977.1"/>
</dbReference>
<dbReference type="InterPro" id="IPR011993">
    <property type="entry name" value="PH-like_dom_sf"/>
</dbReference>
<dbReference type="Gene3D" id="1.10.220.150">
    <property type="entry name" value="Arf GTPase activating protein"/>
    <property type="match status" value="1"/>
</dbReference>
<dbReference type="InterPro" id="IPR004148">
    <property type="entry name" value="BAR_dom"/>
</dbReference>
<feature type="region of interest" description="Disordered" evidence="17">
    <location>
        <begin position="649"/>
        <end position="700"/>
    </location>
</feature>
<evidence type="ECO:0000256" key="5">
    <source>
        <dbReference type="ARBA" id="ARBA00022468"/>
    </source>
</evidence>
<dbReference type="InterPro" id="IPR036770">
    <property type="entry name" value="Ankyrin_rpt-contain_sf"/>
</dbReference>
<feature type="compositionally biased region" description="Acidic residues" evidence="17">
    <location>
        <begin position="651"/>
        <end position="660"/>
    </location>
</feature>
<keyword evidence="13" id="KW-0472">Membrane</keyword>
<evidence type="ECO:0000256" key="13">
    <source>
        <dbReference type="ARBA" id="ARBA00023136"/>
    </source>
</evidence>
<evidence type="ECO:0000256" key="3">
    <source>
        <dbReference type="ARBA" id="ARBA00004555"/>
    </source>
</evidence>
<dbReference type="PROSITE" id="PS50002">
    <property type="entry name" value="SH3"/>
    <property type="match status" value="1"/>
</dbReference>
<accession>A0A2K5HU59</accession>
<evidence type="ECO:0000256" key="17">
    <source>
        <dbReference type="SAM" id="MobiDB-lite"/>
    </source>
</evidence>
<dbReference type="PANTHER" id="PTHR45854:SF2">
    <property type="entry name" value="ARF-GAP WITH SH3 DOMAIN, ANK REPEAT AND PH DOMAIN-CONTAINING PROTEIN 1"/>
    <property type="match status" value="1"/>
</dbReference>
<dbReference type="PRINTS" id="PR00405">
    <property type="entry name" value="REVINTRACTNG"/>
</dbReference>
<dbReference type="GO" id="GO:1903527">
    <property type="term" value="P:positive regulation of membrane tubulation"/>
    <property type="evidence" value="ECO:0007669"/>
    <property type="project" value="TreeGrafter"/>
</dbReference>
<dbReference type="AlphaFoldDB" id="A0A2K5HU59"/>
<dbReference type="GO" id="GO:0060271">
    <property type="term" value="P:cilium assembly"/>
    <property type="evidence" value="ECO:0007669"/>
    <property type="project" value="TreeGrafter"/>
</dbReference>
<feature type="domain" description="PH" evidence="19">
    <location>
        <begin position="262"/>
        <end position="354"/>
    </location>
</feature>
<dbReference type="InterPro" id="IPR001849">
    <property type="entry name" value="PH_domain"/>
</dbReference>
<dbReference type="Pfam" id="PF16746">
    <property type="entry name" value="BAR_3"/>
    <property type="match status" value="1"/>
</dbReference>
<dbReference type="Pfam" id="PF01412">
    <property type="entry name" value="ArfGap"/>
    <property type="match status" value="1"/>
</dbReference>
<dbReference type="Gene3D" id="2.30.30.40">
    <property type="entry name" value="SH3 Domains"/>
    <property type="match status" value="1"/>
</dbReference>
<evidence type="ECO:0000256" key="7">
    <source>
        <dbReference type="ARBA" id="ARBA00022553"/>
    </source>
</evidence>
<evidence type="ECO:0000256" key="2">
    <source>
        <dbReference type="ARBA" id="ARBA00004496"/>
    </source>
</evidence>
<dbReference type="InterPro" id="IPR037278">
    <property type="entry name" value="ARFGAP/RecO"/>
</dbReference>
<feature type="compositionally biased region" description="Basic and acidic residues" evidence="17">
    <location>
        <begin position="661"/>
        <end position="672"/>
    </location>
</feature>
<dbReference type="Proteomes" id="UP000233080">
    <property type="component" value="Unassembled WGS sequence"/>
</dbReference>
<dbReference type="Gene3D" id="2.30.29.30">
    <property type="entry name" value="Pleckstrin-homology domain (PH domain)/Phosphotyrosine-binding domain (PTB)"/>
    <property type="match status" value="1"/>
</dbReference>
<keyword evidence="9" id="KW-0677">Repeat</keyword>
<dbReference type="GO" id="GO:0002102">
    <property type="term" value="C:podosome"/>
    <property type="evidence" value="ECO:0007669"/>
    <property type="project" value="TreeGrafter"/>
</dbReference>
<evidence type="ECO:0000256" key="6">
    <source>
        <dbReference type="ARBA" id="ARBA00022490"/>
    </source>
</evidence>
<keyword evidence="12 14" id="KW-0040">ANK repeat</keyword>
<dbReference type="CDD" id="cd13251">
    <property type="entry name" value="PH_ASAP"/>
    <property type="match status" value="1"/>
</dbReference>
<keyword evidence="22" id="KW-1185">Reference proteome</keyword>
<keyword evidence="4 15" id="KW-0728">SH3 domain</keyword>
<dbReference type="InterPro" id="IPR038016">
    <property type="entry name" value="ASAP1_SH3"/>
</dbReference>
<dbReference type="CDD" id="cd08848">
    <property type="entry name" value="ArfGap_ASAP1"/>
    <property type="match status" value="1"/>
</dbReference>
<dbReference type="PROSITE" id="PS50115">
    <property type="entry name" value="ARFGAP"/>
    <property type="match status" value="1"/>
</dbReference>
<dbReference type="PROSITE" id="PS50003">
    <property type="entry name" value="PH_DOMAIN"/>
    <property type="match status" value="1"/>
</dbReference>
<dbReference type="OMA" id="WXTSSAK"/>
<proteinExistence type="predicted"/>
<keyword evidence="5" id="KW-0343">GTPase activation</keyword>
<evidence type="ECO:0000313" key="22">
    <source>
        <dbReference type="Proteomes" id="UP000233080"/>
    </source>
</evidence>
<keyword evidence="10" id="KW-0862">Zinc</keyword>
<feature type="compositionally biased region" description="Pro residues" evidence="17">
    <location>
        <begin position="798"/>
        <end position="809"/>
    </location>
</feature>
<dbReference type="SUPFAM" id="SSF103657">
    <property type="entry name" value="BAR/IMD domain-like"/>
    <property type="match status" value="1"/>
</dbReference>
<feature type="compositionally biased region" description="Low complexity" evidence="17">
    <location>
        <begin position="715"/>
        <end position="726"/>
    </location>
</feature>
<dbReference type="GO" id="GO:0008270">
    <property type="term" value="F:zinc ion binding"/>
    <property type="evidence" value="ECO:0007669"/>
    <property type="project" value="UniProtKB-KW"/>
</dbReference>
<organism evidence="21 22">
    <name type="scientific">Colobus angolensis palliatus</name>
    <name type="common">Peters' Angolan colobus</name>
    <dbReference type="NCBI Taxonomy" id="336983"/>
    <lineage>
        <taxon>Eukaryota</taxon>
        <taxon>Metazoa</taxon>
        <taxon>Chordata</taxon>
        <taxon>Craniata</taxon>
        <taxon>Vertebrata</taxon>
        <taxon>Euteleostomi</taxon>
        <taxon>Mammalia</taxon>
        <taxon>Eutheria</taxon>
        <taxon>Euarchontoglires</taxon>
        <taxon>Primates</taxon>
        <taxon>Haplorrhini</taxon>
        <taxon>Catarrhini</taxon>
        <taxon>Cercopithecidae</taxon>
        <taxon>Colobinae</taxon>
        <taxon>Colobus</taxon>
    </lineage>
</organism>
<feature type="domain" description="SH3" evidence="18">
    <location>
        <begin position="933"/>
        <end position="995"/>
    </location>
</feature>
<dbReference type="Gene3D" id="1.20.1270.60">
    <property type="entry name" value="Arfaptin homology (AH) domain/BAR domain"/>
    <property type="match status" value="1"/>
</dbReference>
<name>A0A2K5HU59_COLAP</name>
<feature type="repeat" description="ANK" evidence="14">
    <location>
        <begin position="538"/>
        <end position="573"/>
    </location>
</feature>
<dbReference type="GO" id="GO:0005794">
    <property type="term" value="C:Golgi apparatus"/>
    <property type="evidence" value="ECO:0007669"/>
    <property type="project" value="UniProtKB-SubCell"/>
</dbReference>
<dbReference type="PROSITE" id="PS50088">
    <property type="entry name" value="ANK_REPEAT"/>
    <property type="match status" value="1"/>
</dbReference>
<keyword evidence="11" id="KW-0333">Golgi apparatus</keyword>
<keyword evidence="6" id="KW-0963">Cytoplasm</keyword>
<dbReference type="FunFam" id="2.30.30.40:FF:000012">
    <property type="entry name" value="Arf-GAP with SH3 domain, ANK repeat and PH domain-containing protein 2"/>
    <property type="match status" value="1"/>
</dbReference>
<feature type="compositionally biased region" description="Polar residues" evidence="17">
    <location>
        <begin position="867"/>
        <end position="884"/>
    </location>
</feature>
<sequence>ALDQDRTALQKVKKSVKAIYNSGQDHVQNEENYAQVLDKFGSNFLSRDNPDLGTAFVKFSTLTKELSTLLKNLLQGLSHNVIFTLDSLLKGDLKGVKGDLKKPFDKAWKDYETKFTKIEKEKREHAKQHGMIRTEITGAEIAEEMEKERRLFQLQMCEYLIKVNEIKTKKGVDLLQNLIKYYHAQCNFFQDGLKTADKLKQYIEKLAADLYNIKQTQDEEKKQLTALRDLIKSSLQLDQKEDSQSRQGGYSMHQLQGNKEYGSEKKGYLLKKSDGIRKVWQRRKCSVKNGILTISHATSNRQPAKLNLLTCQVKPNAEDKKSFDLISHNRTYHFQAEDEQDYVAWISVLTNSKEEALTMAFRGEQSTGENSLEDLTKAIIEDVQRLPGNDICCDCGSSEPTWLSTNLGILTCIECSGIHREMGVHISRIQSLELDKLGTSELLLAKNVGNNSFNDIMEANLPSPSPKPTPSSDMTVRKEYITAKYVDHRFSRKTCSTSSAKLNELLEAIKSRDLLALIQVYAEGVELMEPLLEPGQELGETALHLAVRTADQTSLHLVDFLVQNCGNLDKQTALGNTVLHYCSMYSKPECLKLLLRSKPTVDIVNQAGETALDIAKRLKATQCEDLLSQAKSGKFNPHVHVEYEWNLRQEEMDESDDDLDDKPSPIKKERSPRPQSFCHSSSISPQDKPALPGFSTPRDKQRLSYGAFTNQIFVSTSTDSPTSPTTEAPPLPPRNAGKGMGFEKGLCTSSAKTALGPRVLPKLPQKVALRKTDHLSLDKSNIPPEIFQKSSQLAELPQKPPPGDLPPKPTELAPRPQVGDLPPKPGELPPKPQLGDLPPKPQLSDLPPKPQMKDLPPKPQLGDLLAKSQTGDVSPKAQQPSEVTPKSHPLDLSPNVQSRDAIQKQASEDSNDLTPTLPETPVPLPRKINTGKNKVRRVKTIYDCQADNDDELTFIEGEVIIVTGEEDQEWWIGHIEGQPERKGVFPVSFVHILSD</sequence>
<evidence type="ECO:0000259" key="20">
    <source>
        <dbReference type="PROSITE" id="PS50115"/>
    </source>
</evidence>
<evidence type="ECO:0000256" key="15">
    <source>
        <dbReference type="PROSITE-ProRule" id="PRU00192"/>
    </source>
</evidence>
<dbReference type="FunFam" id="1.25.40.950:FF:000001">
    <property type="entry name" value="Arf-GAP with SH3 domain, ANK repeat and PH domain-containing protein 1"/>
    <property type="match status" value="1"/>
</dbReference>
<feature type="compositionally biased region" description="Pro residues" evidence="17">
    <location>
        <begin position="822"/>
        <end position="832"/>
    </location>
</feature>
<dbReference type="SUPFAM" id="SSF50044">
    <property type="entry name" value="SH3-domain"/>
    <property type="match status" value="1"/>
</dbReference>
<evidence type="ECO:0000256" key="10">
    <source>
        <dbReference type="ARBA" id="ARBA00022833"/>
    </source>
</evidence>
<dbReference type="FunFam" id="1.10.220.150:FF:000002">
    <property type="entry name" value="arf-GAP with SH3 domain, ANK repeat and PH domain-containing protein 1"/>
    <property type="match status" value="1"/>
</dbReference>
<evidence type="ECO:0000256" key="8">
    <source>
        <dbReference type="ARBA" id="ARBA00022723"/>
    </source>
</evidence>
<dbReference type="SMART" id="SM00248">
    <property type="entry name" value="ANK"/>
    <property type="match status" value="2"/>
</dbReference>
<dbReference type="FunFam" id="1.20.1270.60:FF:000004">
    <property type="entry name" value="Arf-GAP with SH3 domain, ANK repeat and PH domain-containing protein 1"/>
    <property type="match status" value="1"/>
</dbReference>
<evidence type="ECO:0008006" key="23">
    <source>
        <dbReference type="Google" id="ProtNLM"/>
    </source>
</evidence>
<dbReference type="SMART" id="SM00233">
    <property type="entry name" value="PH"/>
    <property type="match status" value="1"/>
</dbReference>
<dbReference type="CDD" id="cd11965">
    <property type="entry name" value="SH3_ASAP1"/>
    <property type="match status" value="1"/>
</dbReference>
<dbReference type="GO" id="GO:0005096">
    <property type="term" value="F:GTPase activator activity"/>
    <property type="evidence" value="ECO:0007669"/>
    <property type="project" value="UniProtKB-KW"/>
</dbReference>
<feature type="domain" description="Arf-GAP" evidence="20">
    <location>
        <begin position="377"/>
        <end position="490"/>
    </location>
</feature>
<dbReference type="PANTHER" id="PTHR45854">
    <property type="entry name" value="ASAP FAMILY MEMBER"/>
    <property type="match status" value="1"/>
</dbReference>
<dbReference type="SUPFAM" id="SSF50729">
    <property type="entry name" value="PH domain-like"/>
    <property type="match status" value="1"/>
</dbReference>
<dbReference type="InterPro" id="IPR002110">
    <property type="entry name" value="Ankyrin_rpt"/>
</dbReference>
<evidence type="ECO:0000259" key="19">
    <source>
        <dbReference type="PROSITE" id="PS50003"/>
    </source>
</evidence>
<feature type="compositionally biased region" description="Polar residues" evidence="17">
    <location>
        <begin position="673"/>
        <end position="685"/>
    </location>
</feature>
<feature type="region of interest" description="Disordered" evidence="17">
    <location>
        <begin position="714"/>
        <end position="744"/>
    </location>
</feature>
<evidence type="ECO:0000256" key="12">
    <source>
        <dbReference type="ARBA" id="ARBA00023043"/>
    </source>
</evidence>